<feature type="compositionally biased region" description="Basic and acidic residues" evidence="1">
    <location>
        <begin position="267"/>
        <end position="280"/>
    </location>
</feature>
<feature type="compositionally biased region" description="Polar residues" evidence="1">
    <location>
        <begin position="582"/>
        <end position="591"/>
    </location>
</feature>
<feature type="compositionally biased region" description="Polar residues" evidence="1">
    <location>
        <begin position="515"/>
        <end position="525"/>
    </location>
</feature>
<feature type="compositionally biased region" description="Polar residues" evidence="1">
    <location>
        <begin position="1"/>
        <end position="11"/>
    </location>
</feature>
<evidence type="ECO:0000313" key="2">
    <source>
        <dbReference type="EMBL" id="KAF2201137.1"/>
    </source>
</evidence>
<feature type="compositionally biased region" description="Polar residues" evidence="1">
    <location>
        <begin position="549"/>
        <end position="559"/>
    </location>
</feature>
<protein>
    <submittedName>
        <fullName evidence="2">Uncharacterized protein</fullName>
    </submittedName>
</protein>
<feature type="region of interest" description="Disordered" evidence="1">
    <location>
        <begin position="542"/>
        <end position="643"/>
    </location>
</feature>
<organism evidence="2 3">
    <name type="scientific">Delitschia confertaspora ATCC 74209</name>
    <dbReference type="NCBI Taxonomy" id="1513339"/>
    <lineage>
        <taxon>Eukaryota</taxon>
        <taxon>Fungi</taxon>
        <taxon>Dikarya</taxon>
        <taxon>Ascomycota</taxon>
        <taxon>Pezizomycotina</taxon>
        <taxon>Dothideomycetes</taxon>
        <taxon>Pleosporomycetidae</taxon>
        <taxon>Pleosporales</taxon>
        <taxon>Delitschiaceae</taxon>
        <taxon>Delitschia</taxon>
    </lineage>
</organism>
<feature type="region of interest" description="Disordered" evidence="1">
    <location>
        <begin position="213"/>
        <end position="236"/>
    </location>
</feature>
<feature type="region of interest" description="Disordered" evidence="1">
    <location>
        <begin position="1"/>
        <end position="30"/>
    </location>
</feature>
<dbReference type="AlphaFoldDB" id="A0A9P4JKQ1"/>
<feature type="region of interest" description="Disordered" evidence="1">
    <location>
        <begin position="267"/>
        <end position="393"/>
    </location>
</feature>
<evidence type="ECO:0000313" key="3">
    <source>
        <dbReference type="Proteomes" id="UP000799536"/>
    </source>
</evidence>
<feature type="compositionally biased region" description="Basic and acidic residues" evidence="1">
    <location>
        <begin position="383"/>
        <end position="393"/>
    </location>
</feature>
<dbReference type="EMBL" id="ML993989">
    <property type="protein sequence ID" value="KAF2201137.1"/>
    <property type="molecule type" value="Genomic_DNA"/>
</dbReference>
<feature type="compositionally biased region" description="Basic and acidic residues" evidence="1">
    <location>
        <begin position="565"/>
        <end position="576"/>
    </location>
</feature>
<feature type="compositionally biased region" description="Basic and acidic residues" evidence="1">
    <location>
        <begin position="606"/>
        <end position="616"/>
    </location>
</feature>
<gene>
    <name evidence="2" type="ORF">GQ43DRAFT_480960</name>
</gene>
<keyword evidence="3" id="KW-1185">Reference proteome</keyword>
<feature type="region of interest" description="Disordered" evidence="1">
    <location>
        <begin position="483"/>
        <end position="527"/>
    </location>
</feature>
<dbReference type="Proteomes" id="UP000799536">
    <property type="component" value="Unassembled WGS sequence"/>
</dbReference>
<feature type="compositionally biased region" description="Basic and acidic residues" evidence="1">
    <location>
        <begin position="324"/>
        <end position="369"/>
    </location>
</feature>
<sequence>MESRVVQNRRPNGSYRHSKKKAKHPVRDWPADLDSCRRFNPSHSPQLGHPQCEETDVNDYERGQLATPEHLRFRSNVQVVYHNNARLSSSSTPHRPSANEYSQPIPSVVNEHGYFIGIEPQPSYPLLPPDPETSLTDFIVERLPFRASSTLLSHAMEITISGLGVTSPRGSVPESEYAFSPKKHQNVLEEEVIVDNGNTDQPDNNALFPARGSSSIAQETQQTVAETGSLGESSPTNKDIFIMSRVKKISDANADFLESLKDELLSLPPEQKDGADKPLERAAPQVEASVPQKRNSSGFSSTPSATESLAKRLSAGKPKRTRKPISEESNVKEQAVKKNLRSHIEEPLKSISEPERAKAEQAKEAERGPRTKRKRATGISETPKPEVDAGRAAKCGKARERLGAGIARSKSGLACLTKDQQALLAIYDGEASHDYPKTAALFGKNNGSKMSYSTAYNRLKALFEKLQAANTEASLAVETLSAASAEADKEDTPNTPWGPEPTSSIAKVPIPEANLGTNTSTSSLEPESENFALPAFGNHIEEPEKESGTEQPAENQSKNAAALDTGDHVDVEEKDAGPGPPSENQFENAATLSAGESVDVQEEDATSEHPVQRQSERATTLAAKDCVNVQERDAGPKRRAKKQRKSLFFAEELETVKTIVPIKNPKTKQENKARKAFQARMGAEVSTVKKKYGEQTAGQTYPQKYYDQLANLANDDLHTAGHFGYRVRYKWWNSKGFQSDVGYIYLPEDLRTIQEANAAAYQKAQEFRNNDSFNWSSWNETKVSGLSTHSGHYDGTVHEPDGYVKIEVEEFRKDVGKSIVSILKHGYRARVYELEVAQWRRKETPSGIKWTKTPFDMENIESSLFTTLRQANETAKNLQLRMMKPRGARMDEVLRYDEKRKELEERAVKLLRCGTRGVGWQETFEDARGDEYQIIVNERELVGPIDGFKPLEDTTDKGA</sequence>
<name>A0A9P4JKQ1_9PLEO</name>
<evidence type="ECO:0000256" key="1">
    <source>
        <dbReference type="SAM" id="MobiDB-lite"/>
    </source>
</evidence>
<reference evidence="2" key="1">
    <citation type="journal article" date="2020" name="Stud. Mycol.">
        <title>101 Dothideomycetes genomes: a test case for predicting lifestyles and emergence of pathogens.</title>
        <authorList>
            <person name="Haridas S."/>
            <person name="Albert R."/>
            <person name="Binder M."/>
            <person name="Bloem J."/>
            <person name="Labutti K."/>
            <person name="Salamov A."/>
            <person name="Andreopoulos B."/>
            <person name="Baker S."/>
            <person name="Barry K."/>
            <person name="Bills G."/>
            <person name="Bluhm B."/>
            <person name="Cannon C."/>
            <person name="Castanera R."/>
            <person name="Culley D."/>
            <person name="Daum C."/>
            <person name="Ezra D."/>
            <person name="Gonzalez J."/>
            <person name="Henrissat B."/>
            <person name="Kuo A."/>
            <person name="Liang C."/>
            <person name="Lipzen A."/>
            <person name="Lutzoni F."/>
            <person name="Magnuson J."/>
            <person name="Mondo S."/>
            <person name="Nolan M."/>
            <person name="Ohm R."/>
            <person name="Pangilinan J."/>
            <person name="Park H.-J."/>
            <person name="Ramirez L."/>
            <person name="Alfaro M."/>
            <person name="Sun H."/>
            <person name="Tritt A."/>
            <person name="Yoshinaga Y."/>
            <person name="Zwiers L.-H."/>
            <person name="Turgeon B."/>
            <person name="Goodwin S."/>
            <person name="Spatafora J."/>
            <person name="Crous P."/>
            <person name="Grigoriev I."/>
        </authorList>
    </citation>
    <scope>NUCLEOTIDE SEQUENCE</scope>
    <source>
        <strain evidence="2">ATCC 74209</strain>
    </source>
</reference>
<comment type="caution">
    <text evidence="2">The sequence shown here is derived from an EMBL/GenBank/DDBJ whole genome shotgun (WGS) entry which is preliminary data.</text>
</comment>
<feature type="compositionally biased region" description="Polar residues" evidence="1">
    <location>
        <begin position="292"/>
        <end position="307"/>
    </location>
</feature>
<proteinExistence type="predicted"/>
<accession>A0A9P4JKQ1</accession>